<dbReference type="InterPro" id="IPR012259">
    <property type="entry name" value="DHFR"/>
</dbReference>
<evidence type="ECO:0000256" key="1">
    <source>
        <dbReference type="ARBA" id="ARBA00004903"/>
    </source>
</evidence>
<reference evidence="7" key="1">
    <citation type="submission" date="2018-06" db="EMBL/GenBank/DDBJ databases">
        <authorList>
            <person name="Zhirakovskaya E."/>
        </authorList>
    </citation>
    <scope>NUCLEOTIDE SEQUENCE</scope>
</reference>
<dbReference type="GO" id="GO:0050661">
    <property type="term" value="F:NADP binding"/>
    <property type="evidence" value="ECO:0007669"/>
    <property type="project" value="InterPro"/>
</dbReference>
<dbReference type="GO" id="GO:0046654">
    <property type="term" value="P:tetrahydrofolate biosynthetic process"/>
    <property type="evidence" value="ECO:0007669"/>
    <property type="project" value="InterPro"/>
</dbReference>
<dbReference type="Pfam" id="PF00186">
    <property type="entry name" value="DHFR_1"/>
    <property type="match status" value="1"/>
</dbReference>
<dbReference type="PROSITE" id="PS00075">
    <property type="entry name" value="DHFR_1"/>
    <property type="match status" value="1"/>
</dbReference>
<organism evidence="7">
    <name type="scientific">hydrothermal vent metagenome</name>
    <dbReference type="NCBI Taxonomy" id="652676"/>
    <lineage>
        <taxon>unclassified sequences</taxon>
        <taxon>metagenomes</taxon>
        <taxon>ecological metagenomes</taxon>
    </lineage>
</organism>
<dbReference type="PRINTS" id="PR00070">
    <property type="entry name" value="DHFR"/>
</dbReference>
<proteinExistence type="predicted"/>
<dbReference type="PANTHER" id="PTHR48069:SF3">
    <property type="entry name" value="DIHYDROFOLATE REDUCTASE"/>
    <property type="match status" value="1"/>
</dbReference>
<dbReference type="EC" id="1.5.1.3" evidence="2"/>
<dbReference type="PANTHER" id="PTHR48069">
    <property type="entry name" value="DIHYDROFOLATE REDUCTASE"/>
    <property type="match status" value="1"/>
</dbReference>
<comment type="pathway">
    <text evidence="1">Cofactor biosynthesis; tetrahydrofolate biosynthesis; 5,6,7,8-tetrahydrofolate from 7,8-dihydrofolate: step 1/1.</text>
</comment>
<dbReference type="GO" id="GO:0046655">
    <property type="term" value="P:folic acid metabolic process"/>
    <property type="evidence" value="ECO:0007669"/>
    <property type="project" value="TreeGrafter"/>
</dbReference>
<keyword evidence="4" id="KW-0521">NADP</keyword>
<dbReference type="InterPro" id="IPR017925">
    <property type="entry name" value="DHFR_CS"/>
</dbReference>
<evidence type="ECO:0000256" key="5">
    <source>
        <dbReference type="ARBA" id="ARBA00023002"/>
    </source>
</evidence>
<dbReference type="FunFam" id="3.40.430.10:FF:000001">
    <property type="entry name" value="Dihydrofolate reductase"/>
    <property type="match status" value="1"/>
</dbReference>
<dbReference type="PIRSF" id="PIRSF000194">
    <property type="entry name" value="DHFR"/>
    <property type="match status" value="1"/>
</dbReference>
<dbReference type="InterPro" id="IPR024072">
    <property type="entry name" value="DHFR-like_dom_sf"/>
</dbReference>
<evidence type="ECO:0000313" key="7">
    <source>
        <dbReference type="EMBL" id="VAV90476.1"/>
    </source>
</evidence>
<dbReference type="GO" id="GO:0043168">
    <property type="term" value="F:anion binding"/>
    <property type="evidence" value="ECO:0007669"/>
    <property type="project" value="UniProtKB-ARBA"/>
</dbReference>
<dbReference type="CDD" id="cd00209">
    <property type="entry name" value="DHFR"/>
    <property type="match status" value="1"/>
</dbReference>
<dbReference type="GO" id="GO:0046452">
    <property type="term" value="P:dihydrofolate metabolic process"/>
    <property type="evidence" value="ECO:0007669"/>
    <property type="project" value="TreeGrafter"/>
</dbReference>
<dbReference type="GO" id="GO:0004146">
    <property type="term" value="F:dihydrofolate reductase activity"/>
    <property type="evidence" value="ECO:0007669"/>
    <property type="project" value="UniProtKB-EC"/>
</dbReference>
<accession>A0A3B0RPD7</accession>
<evidence type="ECO:0000256" key="2">
    <source>
        <dbReference type="ARBA" id="ARBA00012856"/>
    </source>
</evidence>
<evidence type="ECO:0000256" key="4">
    <source>
        <dbReference type="ARBA" id="ARBA00022857"/>
    </source>
</evidence>
<dbReference type="AlphaFoldDB" id="A0A3B0RPD7"/>
<keyword evidence="3" id="KW-0554">One-carbon metabolism</keyword>
<name>A0A3B0RPD7_9ZZZZ</name>
<feature type="domain" description="DHFR" evidence="6">
    <location>
        <begin position="6"/>
        <end position="167"/>
    </location>
</feature>
<evidence type="ECO:0000259" key="6">
    <source>
        <dbReference type="PROSITE" id="PS51330"/>
    </source>
</evidence>
<evidence type="ECO:0000256" key="3">
    <source>
        <dbReference type="ARBA" id="ARBA00022563"/>
    </source>
</evidence>
<dbReference type="SUPFAM" id="SSF53597">
    <property type="entry name" value="Dihydrofolate reductase-like"/>
    <property type="match status" value="1"/>
</dbReference>
<dbReference type="GO" id="GO:0005829">
    <property type="term" value="C:cytosol"/>
    <property type="evidence" value="ECO:0007669"/>
    <property type="project" value="TreeGrafter"/>
</dbReference>
<gene>
    <name evidence="7" type="ORF">MNBD_ALPHA06-632</name>
</gene>
<dbReference type="GO" id="GO:0006730">
    <property type="term" value="P:one-carbon metabolic process"/>
    <property type="evidence" value="ECO:0007669"/>
    <property type="project" value="UniProtKB-KW"/>
</dbReference>
<dbReference type="Gene3D" id="3.40.430.10">
    <property type="entry name" value="Dihydrofolate Reductase, subunit A"/>
    <property type="match status" value="1"/>
</dbReference>
<sequence length="168" mass="18693">MKSQAKLSLIVAAARNQVIGMDGVMPWRLASDLAYFKRTTAGKPVLMGRKTWQSLFVQPLPGRINLVLSRNANYEAKGAQVFADLAAMIAHARALDVPEVMIIGGSTLYQETLPICDRVYMSQVEAAPKGDTFFPKLAAKDWQLVQQTPYPASQQDEFAFVTQVFERR</sequence>
<dbReference type="PROSITE" id="PS51330">
    <property type="entry name" value="DHFR_2"/>
    <property type="match status" value="1"/>
</dbReference>
<dbReference type="EMBL" id="UOEE01000111">
    <property type="protein sequence ID" value="VAV90476.1"/>
    <property type="molecule type" value="Genomic_DNA"/>
</dbReference>
<protein>
    <recommendedName>
        <fullName evidence="2">dihydrofolate reductase</fullName>
        <ecNumber evidence="2">1.5.1.3</ecNumber>
    </recommendedName>
</protein>
<keyword evidence="5 7" id="KW-0560">Oxidoreductase</keyword>
<dbReference type="InterPro" id="IPR001796">
    <property type="entry name" value="DHFR_dom"/>
</dbReference>